<gene>
    <name evidence="2" type="ORF">B0F90DRAFT_787660</name>
</gene>
<evidence type="ECO:0000313" key="3">
    <source>
        <dbReference type="Proteomes" id="UP001203297"/>
    </source>
</evidence>
<organism evidence="2 3">
    <name type="scientific">Multifurca ochricompacta</name>
    <dbReference type="NCBI Taxonomy" id="376703"/>
    <lineage>
        <taxon>Eukaryota</taxon>
        <taxon>Fungi</taxon>
        <taxon>Dikarya</taxon>
        <taxon>Basidiomycota</taxon>
        <taxon>Agaricomycotina</taxon>
        <taxon>Agaricomycetes</taxon>
        <taxon>Russulales</taxon>
        <taxon>Russulaceae</taxon>
        <taxon>Multifurca</taxon>
    </lineage>
</organism>
<dbReference type="Proteomes" id="UP001203297">
    <property type="component" value="Unassembled WGS sequence"/>
</dbReference>
<feature type="region of interest" description="Disordered" evidence="1">
    <location>
        <begin position="97"/>
        <end position="139"/>
    </location>
</feature>
<evidence type="ECO:0008006" key="4">
    <source>
        <dbReference type="Google" id="ProtNLM"/>
    </source>
</evidence>
<accession>A0AAD4MAN8</accession>
<comment type="caution">
    <text evidence="2">The sequence shown here is derived from an EMBL/GenBank/DDBJ whole genome shotgun (WGS) entry which is preliminary data.</text>
</comment>
<keyword evidence="3" id="KW-1185">Reference proteome</keyword>
<protein>
    <recommendedName>
        <fullName evidence="4">RRM domain-containing protein</fullName>
    </recommendedName>
</protein>
<dbReference type="EMBL" id="WTXG01000003">
    <property type="protein sequence ID" value="KAI0306648.1"/>
    <property type="molecule type" value="Genomic_DNA"/>
</dbReference>
<evidence type="ECO:0000313" key="2">
    <source>
        <dbReference type="EMBL" id="KAI0306648.1"/>
    </source>
</evidence>
<evidence type="ECO:0000256" key="1">
    <source>
        <dbReference type="SAM" id="MobiDB-lite"/>
    </source>
</evidence>
<dbReference type="InterPro" id="IPR035979">
    <property type="entry name" value="RBD_domain_sf"/>
</dbReference>
<dbReference type="GO" id="GO:0003676">
    <property type="term" value="F:nucleic acid binding"/>
    <property type="evidence" value="ECO:0007669"/>
    <property type="project" value="InterPro"/>
</dbReference>
<sequence length="226" mass="24689">MSAVGAIRGSAVGIAKSLPKGHSNVHVKLTGLPRTTTPADITRLLGRNKVQNITKVTLEYHRFEPTGRAFLTLTQPSVLPKSLAALKQLRYFGHPLTPRTTPVPAEPRMRSRGLKGREEASERSIVSGNGSQGGITDGGRSVLLSGLPGKISTEGVRKFLTNYKLMGGQAEVVKLEPNAKSAMTSRVLVRLSRTSEAFRLVRNVHMTNYEPGVWDDRYTIRAQLIH</sequence>
<reference evidence="2" key="1">
    <citation type="journal article" date="2022" name="New Phytol.">
        <title>Evolutionary transition to the ectomycorrhizal habit in the genomes of a hyperdiverse lineage of mushroom-forming fungi.</title>
        <authorList>
            <person name="Looney B."/>
            <person name="Miyauchi S."/>
            <person name="Morin E."/>
            <person name="Drula E."/>
            <person name="Courty P.E."/>
            <person name="Kohler A."/>
            <person name="Kuo A."/>
            <person name="LaButti K."/>
            <person name="Pangilinan J."/>
            <person name="Lipzen A."/>
            <person name="Riley R."/>
            <person name="Andreopoulos W."/>
            <person name="He G."/>
            <person name="Johnson J."/>
            <person name="Nolan M."/>
            <person name="Tritt A."/>
            <person name="Barry K.W."/>
            <person name="Grigoriev I.V."/>
            <person name="Nagy L.G."/>
            <person name="Hibbett D."/>
            <person name="Henrissat B."/>
            <person name="Matheny P.B."/>
            <person name="Labbe J."/>
            <person name="Martin F.M."/>
        </authorList>
    </citation>
    <scope>NUCLEOTIDE SEQUENCE</scope>
    <source>
        <strain evidence="2">BPL690</strain>
    </source>
</reference>
<dbReference type="AlphaFoldDB" id="A0AAD4MAN8"/>
<name>A0AAD4MAN8_9AGAM</name>
<proteinExistence type="predicted"/>
<dbReference type="SUPFAM" id="SSF54928">
    <property type="entry name" value="RNA-binding domain, RBD"/>
    <property type="match status" value="1"/>
</dbReference>